<reference evidence="2" key="1">
    <citation type="submission" date="2021-02" db="EMBL/GenBank/DDBJ databases">
        <authorList>
            <person name="Dougan E. K."/>
            <person name="Rhodes N."/>
            <person name="Thang M."/>
            <person name="Chan C."/>
        </authorList>
    </citation>
    <scope>NUCLEOTIDE SEQUENCE</scope>
</reference>
<evidence type="ECO:0000313" key="2">
    <source>
        <dbReference type="EMBL" id="CAE8656103.1"/>
    </source>
</evidence>
<accession>A0A813ISP1</accession>
<proteinExistence type="predicted"/>
<comment type="caution">
    <text evidence="2">The sequence shown here is derived from an EMBL/GenBank/DDBJ whole genome shotgun (WGS) entry which is preliminary data.</text>
</comment>
<feature type="region of interest" description="Disordered" evidence="1">
    <location>
        <begin position="96"/>
        <end position="133"/>
    </location>
</feature>
<dbReference type="Proteomes" id="UP000626109">
    <property type="component" value="Unassembled WGS sequence"/>
</dbReference>
<dbReference type="InterPro" id="IPR032727">
    <property type="entry name" value="CLAMP"/>
</dbReference>
<dbReference type="Pfam" id="PF13385">
    <property type="entry name" value="Laminin_G_3"/>
    <property type="match status" value="1"/>
</dbReference>
<organism evidence="2 3">
    <name type="scientific">Polarella glacialis</name>
    <name type="common">Dinoflagellate</name>
    <dbReference type="NCBI Taxonomy" id="89957"/>
    <lineage>
        <taxon>Eukaryota</taxon>
        <taxon>Sar</taxon>
        <taxon>Alveolata</taxon>
        <taxon>Dinophyceae</taxon>
        <taxon>Suessiales</taxon>
        <taxon>Suessiaceae</taxon>
        <taxon>Polarella</taxon>
    </lineage>
</organism>
<dbReference type="Pfam" id="PF14769">
    <property type="entry name" value="CLAMP"/>
    <property type="match status" value="1"/>
</dbReference>
<evidence type="ECO:0008006" key="4">
    <source>
        <dbReference type="Google" id="ProtNLM"/>
    </source>
</evidence>
<protein>
    <recommendedName>
        <fullName evidence="4">Laminin G domain-containing protein</fullName>
    </recommendedName>
</protein>
<feature type="non-terminal residue" evidence="2">
    <location>
        <position position="410"/>
    </location>
</feature>
<gene>
    <name evidence="2" type="ORF">PGLA2088_LOCUS11974</name>
</gene>
<sequence>MAEEQEGPVPWCVETPAVFLDAAWKFDGEVTEDDFTQGQGFDAPTGPHVTGFTLCARVKRSADTEGSGRILQKGDPPQGWLFAAPDENGVVSFRAAATESRPRLESRQSQGEGSEVPASTDERAASSAGGEKRIDDGEWHHVAVVFRSEGFLRVFVDGIPDGDDMAMQVVPVPEFPLELGIGPGQTATDIKDVQAFSDALSDAQIFGLATNSKDLCTGICLAMMPEEVVQYQKIKVEPGDAEEGSNGSAARELVSSALALSPDADRPVQFEVTCSLYEDLLRYAQSICLTPRKTAVMVAILRSVLSLMQTRSKTTTCVGEPASISECFHEYKRLLLAHTFAAATAATAQKDLTQDPDPSIATLGVFTLPEVRLLTEFMTGTLFQHFLLYQCVLVCPQDSLLKLVEVGLER</sequence>
<dbReference type="EMBL" id="CAJNNW010013994">
    <property type="protein sequence ID" value="CAE8656103.1"/>
    <property type="molecule type" value="Genomic_DNA"/>
</dbReference>
<name>A0A813ISP1_POLGL</name>
<dbReference type="PANTHER" id="PTHR28457">
    <property type="entry name" value="COILED-COIL DOMAIN-CONTAINING PROTEIN 189"/>
    <property type="match status" value="1"/>
</dbReference>
<evidence type="ECO:0000256" key="1">
    <source>
        <dbReference type="SAM" id="MobiDB-lite"/>
    </source>
</evidence>
<dbReference type="AlphaFoldDB" id="A0A813ISP1"/>
<dbReference type="SUPFAM" id="SSF49899">
    <property type="entry name" value="Concanavalin A-like lectins/glucanases"/>
    <property type="match status" value="1"/>
</dbReference>
<evidence type="ECO:0000313" key="3">
    <source>
        <dbReference type="Proteomes" id="UP000626109"/>
    </source>
</evidence>
<dbReference type="InterPro" id="IPR013320">
    <property type="entry name" value="ConA-like_dom_sf"/>
</dbReference>
<dbReference type="Gene3D" id="2.60.120.200">
    <property type="match status" value="1"/>
</dbReference>
<dbReference type="PANTHER" id="PTHR28457:SF1">
    <property type="entry name" value="CILIA- AND FLAGELLA-ASSOCIATED PROTEIN 119"/>
    <property type="match status" value="1"/>
</dbReference>
<feature type="compositionally biased region" description="Basic and acidic residues" evidence="1">
    <location>
        <begin position="120"/>
        <end position="133"/>
    </location>
</feature>